<dbReference type="Proteomes" id="UP000051450">
    <property type="component" value="Unassembled WGS sequence"/>
</dbReference>
<dbReference type="EMBL" id="AZDI01000001">
    <property type="protein sequence ID" value="KRK46650.1"/>
    <property type="molecule type" value="Genomic_DNA"/>
</dbReference>
<evidence type="ECO:0000256" key="7">
    <source>
        <dbReference type="ARBA" id="ARBA00023136"/>
    </source>
</evidence>
<dbReference type="PROSITE" id="PS51012">
    <property type="entry name" value="ABC_TM2"/>
    <property type="match status" value="1"/>
</dbReference>
<feature type="domain" description="ABC transmembrane type-2" evidence="9">
    <location>
        <begin position="35"/>
        <end position="261"/>
    </location>
</feature>
<evidence type="ECO:0000313" key="10">
    <source>
        <dbReference type="EMBL" id="KRK46650.1"/>
    </source>
</evidence>
<dbReference type="InterPro" id="IPR047817">
    <property type="entry name" value="ABC2_TM_bact-type"/>
</dbReference>
<evidence type="ECO:0000256" key="6">
    <source>
        <dbReference type="ARBA" id="ARBA00022989"/>
    </source>
</evidence>
<feature type="transmembrane region" description="Helical" evidence="8">
    <location>
        <begin position="70"/>
        <end position="89"/>
    </location>
</feature>
<feature type="transmembrane region" description="Helical" evidence="8">
    <location>
        <begin position="178"/>
        <end position="198"/>
    </location>
</feature>
<evidence type="ECO:0000256" key="4">
    <source>
        <dbReference type="ARBA" id="ARBA00022475"/>
    </source>
</evidence>
<dbReference type="OrthoDB" id="9794365at2"/>
<dbReference type="Pfam" id="PF01061">
    <property type="entry name" value="ABC2_membrane"/>
    <property type="match status" value="1"/>
</dbReference>
<comment type="similarity">
    <text evidence="2 8">Belongs to the ABC-2 integral membrane protein family.</text>
</comment>
<keyword evidence="11" id="KW-1185">Reference proteome</keyword>
<keyword evidence="5 8" id="KW-0812">Transmembrane</keyword>
<keyword evidence="6 8" id="KW-1133">Transmembrane helix</keyword>
<keyword evidence="7 8" id="KW-0472">Membrane</keyword>
<reference evidence="10 11" key="1">
    <citation type="journal article" date="2015" name="Genome Announc.">
        <title>Expanding the biotechnology potential of lactobacilli through comparative genomics of 213 strains and associated genera.</title>
        <authorList>
            <person name="Sun Z."/>
            <person name="Harris H.M."/>
            <person name="McCann A."/>
            <person name="Guo C."/>
            <person name="Argimon S."/>
            <person name="Zhang W."/>
            <person name="Yang X."/>
            <person name="Jeffery I.B."/>
            <person name="Cooney J.C."/>
            <person name="Kagawa T.F."/>
            <person name="Liu W."/>
            <person name="Song Y."/>
            <person name="Salvetti E."/>
            <person name="Wrobel A."/>
            <person name="Rasinkangas P."/>
            <person name="Parkhill J."/>
            <person name="Rea M.C."/>
            <person name="O'Sullivan O."/>
            <person name="Ritari J."/>
            <person name="Douillard F.P."/>
            <person name="Paul Ross R."/>
            <person name="Yang R."/>
            <person name="Briner A.E."/>
            <person name="Felis G.E."/>
            <person name="de Vos W.M."/>
            <person name="Barrangou R."/>
            <person name="Klaenhammer T.R."/>
            <person name="Caufield P.W."/>
            <person name="Cui Y."/>
            <person name="Zhang H."/>
            <person name="O'Toole P.W."/>
        </authorList>
    </citation>
    <scope>NUCLEOTIDE SEQUENCE [LARGE SCALE GENOMIC DNA]</scope>
    <source>
        <strain evidence="10 11">DSM 15638</strain>
    </source>
</reference>
<protein>
    <recommendedName>
        <fullName evidence="8">Transport permease protein</fullName>
    </recommendedName>
</protein>
<keyword evidence="4 8" id="KW-1003">Cell membrane</keyword>
<organism evidence="10 11">
    <name type="scientific">Dellaglioa algida DSM 15638</name>
    <dbReference type="NCBI Taxonomy" id="1423719"/>
    <lineage>
        <taxon>Bacteria</taxon>
        <taxon>Bacillati</taxon>
        <taxon>Bacillota</taxon>
        <taxon>Bacilli</taxon>
        <taxon>Lactobacillales</taxon>
        <taxon>Lactobacillaceae</taxon>
        <taxon>Dellaglioa</taxon>
    </lineage>
</organism>
<evidence type="ECO:0000256" key="1">
    <source>
        <dbReference type="ARBA" id="ARBA00004651"/>
    </source>
</evidence>
<evidence type="ECO:0000313" key="11">
    <source>
        <dbReference type="Proteomes" id="UP000051450"/>
    </source>
</evidence>
<dbReference type="PATRIC" id="fig|1423719.4.peg.276"/>
<dbReference type="STRING" id="1423719.FC66_GL000274"/>
<sequence length="269" mass="31460">MKKVISIIREQFENLPIIFRVSKYEDRATYQSHYLGIAWEFLNPMIQIGIYYLVFGVALHAGQQIDGVNYFAWMMVGIAPWLFINASVLGMSRSVYEKVGLVAKMKFPVSVLPTIRMISQMTAYWVMFGFSIIVLLLSGVTPTIYWLQYIYYFFCMIVFLFSFGIFNSTISILARDYYIALQSIMRMLFYMSGILFNLNSGSFPKVFVRILQINPFNYLVAGFRESFLSEGWFFDHPTQLLLFWSITLMFLLVGSHLHYKFRAHFVDLI</sequence>
<dbReference type="AlphaFoldDB" id="A0A0R1HTQ3"/>
<feature type="transmembrane region" description="Helical" evidence="8">
    <location>
        <begin position="122"/>
        <end position="140"/>
    </location>
</feature>
<feature type="transmembrane region" description="Helical" evidence="8">
    <location>
        <begin position="146"/>
        <end position="166"/>
    </location>
</feature>
<evidence type="ECO:0000256" key="8">
    <source>
        <dbReference type="RuleBase" id="RU361157"/>
    </source>
</evidence>
<feature type="transmembrane region" description="Helical" evidence="8">
    <location>
        <begin position="37"/>
        <end position="58"/>
    </location>
</feature>
<evidence type="ECO:0000256" key="5">
    <source>
        <dbReference type="ARBA" id="ARBA00022692"/>
    </source>
</evidence>
<evidence type="ECO:0000259" key="9">
    <source>
        <dbReference type="PROSITE" id="PS51012"/>
    </source>
</evidence>
<evidence type="ECO:0000256" key="3">
    <source>
        <dbReference type="ARBA" id="ARBA00022448"/>
    </source>
</evidence>
<gene>
    <name evidence="10" type="ORF">FC66_GL000274</name>
</gene>
<feature type="transmembrane region" description="Helical" evidence="8">
    <location>
        <begin position="241"/>
        <end position="259"/>
    </location>
</feature>
<dbReference type="GO" id="GO:0140359">
    <property type="term" value="F:ABC-type transporter activity"/>
    <property type="evidence" value="ECO:0007669"/>
    <property type="project" value="InterPro"/>
</dbReference>
<dbReference type="InterPro" id="IPR013525">
    <property type="entry name" value="ABC2_TM"/>
</dbReference>
<dbReference type="GO" id="GO:0005886">
    <property type="term" value="C:plasma membrane"/>
    <property type="evidence" value="ECO:0007669"/>
    <property type="project" value="UniProtKB-SubCell"/>
</dbReference>
<name>A0A0R1HTQ3_9LACO</name>
<dbReference type="PANTHER" id="PTHR30413">
    <property type="entry name" value="INNER MEMBRANE TRANSPORT PERMEASE"/>
    <property type="match status" value="1"/>
</dbReference>
<keyword evidence="3 8" id="KW-0813">Transport</keyword>
<proteinExistence type="inferred from homology"/>
<accession>A0A0R1HTQ3</accession>
<dbReference type="GeneID" id="83548288"/>
<evidence type="ECO:0000256" key="2">
    <source>
        <dbReference type="ARBA" id="ARBA00007783"/>
    </source>
</evidence>
<comment type="caution">
    <text evidence="10">The sequence shown here is derived from an EMBL/GenBank/DDBJ whole genome shotgun (WGS) entry which is preliminary data.</text>
</comment>
<dbReference type="RefSeq" id="WP_057973590.1">
    <property type="nucleotide sequence ID" value="NZ_AZDI01000001.1"/>
</dbReference>
<comment type="subcellular location">
    <subcellularLocation>
        <location evidence="1 8">Cell membrane</location>
        <topology evidence="1 8">Multi-pass membrane protein</topology>
    </subcellularLocation>
</comment>
<dbReference type="GO" id="GO:0015920">
    <property type="term" value="P:lipopolysaccharide transport"/>
    <property type="evidence" value="ECO:0007669"/>
    <property type="project" value="TreeGrafter"/>
</dbReference>
<dbReference type="PANTHER" id="PTHR30413:SF10">
    <property type="entry name" value="CAPSULE POLYSACCHARIDE EXPORT INNER-MEMBRANE PROTEIN CTRC"/>
    <property type="match status" value="1"/>
</dbReference>